<dbReference type="Proteomes" id="UP000800039">
    <property type="component" value="Unassembled WGS sequence"/>
</dbReference>
<name>A0A9P4LDW6_9PLEO</name>
<evidence type="ECO:0000313" key="3">
    <source>
        <dbReference type="Proteomes" id="UP000800039"/>
    </source>
</evidence>
<organism evidence="2 3">
    <name type="scientific">Cucurbitaria berberidis CBS 394.84</name>
    <dbReference type="NCBI Taxonomy" id="1168544"/>
    <lineage>
        <taxon>Eukaryota</taxon>
        <taxon>Fungi</taxon>
        <taxon>Dikarya</taxon>
        <taxon>Ascomycota</taxon>
        <taxon>Pezizomycotina</taxon>
        <taxon>Dothideomycetes</taxon>
        <taxon>Pleosporomycetidae</taxon>
        <taxon>Pleosporales</taxon>
        <taxon>Pleosporineae</taxon>
        <taxon>Cucurbitariaceae</taxon>
        <taxon>Cucurbitaria</taxon>
    </lineage>
</organism>
<keyword evidence="3" id="KW-1185">Reference proteome</keyword>
<evidence type="ECO:0000313" key="2">
    <source>
        <dbReference type="EMBL" id="KAF1851243.1"/>
    </source>
</evidence>
<protein>
    <submittedName>
        <fullName evidence="2">HET-domain-containing protein</fullName>
    </submittedName>
</protein>
<feature type="domain" description="Heterokaryon incompatibility" evidence="1">
    <location>
        <begin position="110"/>
        <end position="238"/>
    </location>
</feature>
<dbReference type="RefSeq" id="XP_040793806.1">
    <property type="nucleotide sequence ID" value="XM_040930728.1"/>
</dbReference>
<dbReference type="AlphaFoldDB" id="A0A9P4LDW6"/>
<dbReference type="InterPro" id="IPR010730">
    <property type="entry name" value="HET"/>
</dbReference>
<dbReference type="EMBL" id="ML976614">
    <property type="protein sequence ID" value="KAF1851243.1"/>
    <property type="molecule type" value="Genomic_DNA"/>
</dbReference>
<dbReference type="PANTHER" id="PTHR33112:SF1">
    <property type="entry name" value="HETEROKARYON INCOMPATIBILITY DOMAIN-CONTAINING PROTEIN"/>
    <property type="match status" value="1"/>
</dbReference>
<comment type="caution">
    <text evidence="2">The sequence shown here is derived from an EMBL/GenBank/DDBJ whole genome shotgun (WGS) entry which is preliminary data.</text>
</comment>
<evidence type="ECO:0000259" key="1">
    <source>
        <dbReference type="Pfam" id="PF06985"/>
    </source>
</evidence>
<dbReference type="GeneID" id="63847980"/>
<gene>
    <name evidence="2" type="ORF">K460DRAFT_329066</name>
</gene>
<dbReference type="OrthoDB" id="5428863at2759"/>
<proteinExistence type="predicted"/>
<accession>A0A9P4LDW6</accession>
<dbReference type="PANTHER" id="PTHR33112">
    <property type="entry name" value="DOMAIN PROTEIN, PUTATIVE-RELATED"/>
    <property type="match status" value="1"/>
</dbReference>
<sequence>MAVVPDLEMIPPHAHEENWLDSDIPAIGAIYRLQPEQADSTDENTLLSVRELSEKLSFDHVWRWLEICRDNHGNACMQRTSNEPILRGFRLIDCTKHPPVVEEKPWGTTYAALSYVWGSKPEDAKDWPETVLDAVEATRELGLQYLWVDRLCINQSDLAERAYLISRMTTIYEEAQFTVVAAAGSGASHGLPGVRSTPRIPQPKYYLDSGNLLLSTLPDPRRDILESPYWTRGWTYQEGVLSNRHVVFTDTQVYWECRCMATHETADMTLFHMFASTEENSDSVMADFMLSGIFKGATYSGGSNGNQDDLVIAKDEVYRVDHGFPTHQEVTVRSQLRGLNEHIREFSRRNLSRDTDTLFAFQGIVGLYEQTTSLYLFHGIPMWVGDITGNVAGARVTFALSISSWYNRSGSLPLMFVSEPCQRKTHLPSWTWAGWRGTVSWRAPPNLEHCAYMSDLIKATSEPLVWAADILLHKADWSSSICLQNTHSAASLASEALTLIEIKVPFILNTWERSTSHSCNWDTKWYRIGRRLAFIGMSVEMTAAQWTAKHTSGELISVLIFAGKYLDSEHGTARYLTLRKVASTPERWERIGTLYLIIPFLIGKLNTQDLFKKIPGRAQNRTIIIQ</sequence>
<reference evidence="2" key="1">
    <citation type="submission" date="2020-01" db="EMBL/GenBank/DDBJ databases">
        <authorList>
            <consortium name="DOE Joint Genome Institute"/>
            <person name="Haridas S."/>
            <person name="Albert R."/>
            <person name="Binder M."/>
            <person name="Bloem J."/>
            <person name="Labutti K."/>
            <person name="Salamov A."/>
            <person name="Andreopoulos B."/>
            <person name="Baker S.E."/>
            <person name="Barry K."/>
            <person name="Bills G."/>
            <person name="Bluhm B.H."/>
            <person name="Cannon C."/>
            <person name="Castanera R."/>
            <person name="Culley D.E."/>
            <person name="Daum C."/>
            <person name="Ezra D."/>
            <person name="Gonzalez J.B."/>
            <person name="Henrissat B."/>
            <person name="Kuo A."/>
            <person name="Liang C."/>
            <person name="Lipzen A."/>
            <person name="Lutzoni F."/>
            <person name="Magnuson J."/>
            <person name="Mondo S."/>
            <person name="Nolan M."/>
            <person name="Ohm R."/>
            <person name="Pangilinan J."/>
            <person name="Park H.-J."/>
            <person name="Ramirez L."/>
            <person name="Alfaro M."/>
            <person name="Sun H."/>
            <person name="Tritt A."/>
            <person name="Yoshinaga Y."/>
            <person name="Zwiers L.-H."/>
            <person name="Turgeon B.G."/>
            <person name="Goodwin S.B."/>
            <person name="Spatafora J.W."/>
            <person name="Crous P.W."/>
            <person name="Grigoriev I.V."/>
        </authorList>
    </citation>
    <scope>NUCLEOTIDE SEQUENCE</scope>
    <source>
        <strain evidence="2">CBS 394.84</strain>
    </source>
</reference>
<dbReference type="Pfam" id="PF06985">
    <property type="entry name" value="HET"/>
    <property type="match status" value="1"/>
</dbReference>